<reference evidence="1 2" key="2">
    <citation type="submission" date="2018-11" db="EMBL/GenBank/DDBJ databases">
        <authorList>
            <consortium name="Pathogen Informatics"/>
        </authorList>
    </citation>
    <scope>NUCLEOTIDE SEQUENCE [LARGE SCALE GENOMIC DNA]</scope>
</reference>
<dbReference type="Proteomes" id="UP000271162">
    <property type="component" value="Unassembled WGS sequence"/>
</dbReference>
<sequence length="92" mass="10410">MIFVKSLWSTLNKVIGVVVAKIISVTFFMQDDCTRIPPLIRDSFLPKVGCHVCRKKGVQSMVSCTEKIGGDLVWPWSRATLHTPNRDSHLRL</sequence>
<organism evidence="3">
    <name type="scientific">Nippostrongylus brasiliensis</name>
    <name type="common">Rat hookworm</name>
    <dbReference type="NCBI Taxonomy" id="27835"/>
    <lineage>
        <taxon>Eukaryota</taxon>
        <taxon>Metazoa</taxon>
        <taxon>Ecdysozoa</taxon>
        <taxon>Nematoda</taxon>
        <taxon>Chromadorea</taxon>
        <taxon>Rhabditida</taxon>
        <taxon>Rhabditina</taxon>
        <taxon>Rhabditomorpha</taxon>
        <taxon>Strongyloidea</taxon>
        <taxon>Heligmosomidae</taxon>
        <taxon>Nippostrongylus</taxon>
    </lineage>
</organism>
<reference evidence="3" key="1">
    <citation type="submission" date="2017-02" db="UniProtKB">
        <authorList>
            <consortium name="WormBaseParasite"/>
        </authorList>
    </citation>
    <scope>IDENTIFICATION</scope>
</reference>
<dbReference type="AlphaFoldDB" id="A0A0N4YTJ6"/>
<name>A0A0N4YTJ6_NIPBR</name>
<keyword evidence="2" id="KW-1185">Reference proteome</keyword>
<accession>A0A0N4YTJ6</accession>
<protein>
    <submittedName>
        <fullName evidence="3">Secreted protein</fullName>
    </submittedName>
</protein>
<evidence type="ECO:0000313" key="3">
    <source>
        <dbReference type="WBParaSite" id="NBR_0002056801-mRNA-1"/>
    </source>
</evidence>
<evidence type="ECO:0000313" key="1">
    <source>
        <dbReference type="EMBL" id="VDL84306.1"/>
    </source>
</evidence>
<evidence type="ECO:0000313" key="2">
    <source>
        <dbReference type="Proteomes" id="UP000271162"/>
    </source>
</evidence>
<proteinExistence type="predicted"/>
<dbReference type="EMBL" id="UYSL01025288">
    <property type="protein sequence ID" value="VDL84306.1"/>
    <property type="molecule type" value="Genomic_DNA"/>
</dbReference>
<dbReference type="WBParaSite" id="NBR_0002056801-mRNA-1">
    <property type="protein sequence ID" value="NBR_0002056801-mRNA-1"/>
    <property type="gene ID" value="NBR_0002056801"/>
</dbReference>
<gene>
    <name evidence="1" type="ORF">NBR_LOCUS20569</name>
</gene>